<dbReference type="Pfam" id="PF15072">
    <property type="entry name" value="HROB"/>
    <property type="match status" value="1"/>
</dbReference>
<feature type="domain" description="Homologous recombination OB-fold protein OB-fold" evidence="2">
    <location>
        <begin position="7"/>
        <end position="91"/>
    </location>
</feature>
<evidence type="ECO:0000259" key="2">
    <source>
        <dbReference type="Pfam" id="PF15072"/>
    </source>
</evidence>
<evidence type="ECO:0000313" key="3">
    <source>
        <dbReference type="EMBL" id="PWA42019.1"/>
    </source>
</evidence>
<dbReference type="EMBL" id="PKPP01012674">
    <property type="protein sequence ID" value="PWA42019.1"/>
    <property type="molecule type" value="Genomic_DNA"/>
</dbReference>
<dbReference type="PANTHER" id="PTHR14523">
    <property type="entry name" value="UNCHARACTERIZED PROTEIN C17ORF53 HOMOLOG"/>
    <property type="match status" value="1"/>
</dbReference>
<protein>
    <recommendedName>
        <fullName evidence="2">Homologous recombination OB-fold protein OB-fold domain-containing protein</fullName>
    </recommendedName>
</protein>
<dbReference type="AlphaFoldDB" id="A0A2U1KZ65"/>
<feature type="region of interest" description="Disordered" evidence="1">
    <location>
        <begin position="119"/>
        <end position="152"/>
    </location>
</feature>
<dbReference type="InterPro" id="IPR028045">
    <property type="entry name" value="HROB"/>
</dbReference>
<comment type="caution">
    <text evidence="3">The sequence shown here is derived from an EMBL/GenBank/DDBJ whole genome shotgun (WGS) entry which is preliminary data.</text>
</comment>
<sequence>MKKGELEQVVAILNPEAPNALGDLTVTLKDPTGSVTGSVHHKVFNEGTGYRRNHFTKGAALILANVSVFTPKQSLHYLNITIRNIIKVFNRDTGPENVSGLNQGGALYSENLMEMADDEGKGEKGLLMTLDDEASQKRAQHVWPKQPRGDKD</sequence>
<dbReference type="GO" id="GO:0000725">
    <property type="term" value="P:recombinational repair"/>
    <property type="evidence" value="ECO:0007669"/>
    <property type="project" value="InterPro"/>
</dbReference>
<evidence type="ECO:0000256" key="1">
    <source>
        <dbReference type="SAM" id="MobiDB-lite"/>
    </source>
</evidence>
<accession>A0A2U1KZ65</accession>
<dbReference type="OrthoDB" id="550780at2759"/>
<keyword evidence="4" id="KW-1185">Reference proteome</keyword>
<proteinExistence type="predicted"/>
<dbReference type="PANTHER" id="PTHR14523:SF1">
    <property type="entry name" value="HOMOLOGOUS RECOMBINATION OB-FOLD PROTEIN"/>
    <property type="match status" value="1"/>
</dbReference>
<evidence type="ECO:0000313" key="4">
    <source>
        <dbReference type="Proteomes" id="UP000245207"/>
    </source>
</evidence>
<dbReference type="InterPro" id="IPR058570">
    <property type="entry name" value="HROB_OB"/>
</dbReference>
<organism evidence="3 4">
    <name type="scientific">Artemisia annua</name>
    <name type="common">Sweet wormwood</name>
    <dbReference type="NCBI Taxonomy" id="35608"/>
    <lineage>
        <taxon>Eukaryota</taxon>
        <taxon>Viridiplantae</taxon>
        <taxon>Streptophyta</taxon>
        <taxon>Embryophyta</taxon>
        <taxon>Tracheophyta</taxon>
        <taxon>Spermatophyta</taxon>
        <taxon>Magnoliopsida</taxon>
        <taxon>eudicotyledons</taxon>
        <taxon>Gunneridae</taxon>
        <taxon>Pentapetalae</taxon>
        <taxon>asterids</taxon>
        <taxon>campanulids</taxon>
        <taxon>Asterales</taxon>
        <taxon>Asteraceae</taxon>
        <taxon>Asteroideae</taxon>
        <taxon>Anthemideae</taxon>
        <taxon>Artemisiinae</taxon>
        <taxon>Artemisia</taxon>
    </lineage>
</organism>
<reference evidence="3 4" key="1">
    <citation type="journal article" date="2018" name="Mol. Plant">
        <title>The genome of Artemisia annua provides insight into the evolution of Asteraceae family and artemisinin biosynthesis.</title>
        <authorList>
            <person name="Shen Q."/>
            <person name="Zhang L."/>
            <person name="Liao Z."/>
            <person name="Wang S."/>
            <person name="Yan T."/>
            <person name="Shi P."/>
            <person name="Liu M."/>
            <person name="Fu X."/>
            <person name="Pan Q."/>
            <person name="Wang Y."/>
            <person name="Lv Z."/>
            <person name="Lu X."/>
            <person name="Zhang F."/>
            <person name="Jiang W."/>
            <person name="Ma Y."/>
            <person name="Chen M."/>
            <person name="Hao X."/>
            <person name="Li L."/>
            <person name="Tang Y."/>
            <person name="Lv G."/>
            <person name="Zhou Y."/>
            <person name="Sun X."/>
            <person name="Brodelius P.E."/>
            <person name="Rose J.K.C."/>
            <person name="Tang K."/>
        </authorList>
    </citation>
    <scope>NUCLEOTIDE SEQUENCE [LARGE SCALE GENOMIC DNA]</scope>
    <source>
        <strain evidence="4">cv. Huhao1</strain>
        <tissue evidence="3">Leaf</tissue>
    </source>
</reference>
<gene>
    <name evidence="3" type="ORF">CTI12_AA548490</name>
</gene>
<dbReference type="Proteomes" id="UP000245207">
    <property type="component" value="Unassembled WGS sequence"/>
</dbReference>
<name>A0A2U1KZ65_ARTAN</name>